<dbReference type="PANTHER" id="PTHR42754:SF1">
    <property type="entry name" value="LIPOPROTEIN"/>
    <property type="match status" value="1"/>
</dbReference>
<keyword evidence="1" id="KW-0732">Signal</keyword>
<protein>
    <submittedName>
        <fullName evidence="2">Uncharacterized protein</fullName>
    </submittedName>
</protein>
<dbReference type="RefSeq" id="WP_112118837.1">
    <property type="nucleotide sequence ID" value="NZ_UAQE01000006.1"/>
</dbReference>
<proteinExistence type="predicted"/>
<dbReference type="EMBL" id="UAQE01000006">
    <property type="protein sequence ID" value="SPU40579.1"/>
    <property type="molecule type" value="Genomic_DNA"/>
</dbReference>
<feature type="signal peptide" evidence="1">
    <location>
        <begin position="1"/>
        <end position="42"/>
    </location>
</feature>
<dbReference type="InterPro" id="IPR011047">
    <property type="entry name" value="Quinoprotein_ADH-like_sf"/>
</dbReference>
<evidence type="ECO:0000313" key="3">
    <source>
        <dbReference type="Proteomes" id="UP000251431"/>
    </source>
</evidence>
<reference evidence="2 3" key="1">
    <citation type="submission" date="2018-06" db="EMBL/GenBank/DDBJ databases">
        <authorList>
            <consortium name="Pathogen Informatics"/>
            <person name="Doyle S."/>
        </authorList>
    </citation>
    <scope>NUCLEOTIDE SEQUENCE [LARGE SCALE GENOMIC DNA]</scope>
    <source>
        <strain evidence="2 3">NCTC7582</strain>
    </source>
</reference>
<dbReference type="SUPFAM" id="SSF50998">
    <property type="entry name" value="Quinoprotein alcohol dehydrogenase-like"/>
    <property type="match status" value="1"/>
</dbReference>
<name>A0A2X1A8I7_9BACI</name>
<dbReference type="Proteomes" id="UP000251431">
    <property type="component" value="Unassembled WGS sequence"/>
</dbReference>
<dbReference type="PANTHER" id="PTHR42754">
    <property type="entry name" value="ENDOGLUCANASE"/>
    <property type="match status" value="1"/>
</dbReference>
<evidence type="ECO:0000256" key="1">
    <source>
        <dbReference type="SAM" id="SignalP"/>
    </source>
</evidence>
<accession>A0A2X1A8I7</accession>
<feature type="chain" id="PRO_5016035010" evidence="1">
    <location>
        <begin position="43"/>
        <end position="278"/>
    </location>
</feature>
<dbReference type="AlphaFoldDB" id="A0A2X1A8I7"/>
<organism evidence="2 3">
    <name type="scientific">Lysinibacillus capsici</name>
    <dbReference type="NCBI Taxonomy" id="2115968"/>
    <lineage>
        <taxon>Bacteria</taxon>
        <taxon>Bacillati</taxon>
        <taxon>Bacillota</taxon>
        <taxon>Bacilli</taxon>
        <taxon>Bacillales</taxon>
        <taxon>Bacillaceae</taxon>
        <taxon>Lysinibacillus</taxon>
    </lineage>
</organism>
<evidence type="ECO:0000313" key="2">
    <source>
        <dbReference type="EMBL" id="SPU40579.1"/>
    </source>
</evidence>
<sequence>MSKEKKFVKNNRRKKLNKVISFATVIAVGVPAIVAGVPVANAEETSVVNKRNIIDWESKFWGANSALIEKVIQTSDGGYVVVGVADAPNMTGPYRGRGDAVIMKYSTNGTLEWEKYWSGNTSALDAFRAVTELSDGSFVAVGETVRNPIDPYDPNKDIILVKFSPTGEQIWSNKLMGNQRDGAAFVEATSDGGFILFGTSLSTDLGFSLKGSESDIIYAKYDKDGNKKWLKSFGGSGYENLIGVTQTRDKGFILTGYTDSKDIAGIKIKGVNDSFIFK</sequence>
<gene>
    <name evidence="2" type="ORF">NCTC7582_05121</name>
</gene>